<dbReference type="AlphaFoldDB" id="A0A074J905"/>
<sequence length="144" mass="15603">MHKGGTRLGLALAAALWAMPALATEKIAIQVNSSDPQVMNIALNNAMNLIEYYKEQGQDVNIELVTYGPGLNMLRSDTSPVKARIEEIAMTEQPIHFRACANTIAGMTKKQGAAPPMLEEAEVVPSGAAYLVELQKQGYSYIKP</sequence>
<protein>
    <submittedName>
        <fullName evidence="2">Uncharacterized protein</fullName>
    </submittedName>
</protein>
<dbReference type="STRING" id="1353537.TP2_08775"/>
<dbReference type="EMBL" id="AUND01000023">
    <property type="protein sequence ID" value="KEO53024.1"/>
    <property type="molecule type" value="Genomic_DNA"/>
</dbReference>
<dbReference type="OrthoDB" id="5794490at2"/>
<dbReference type="Pfam" id="PF02635">
    <property type="entry name" value="DsrE"/>
    <property type="match status" value="1"/>
</dbReference>
<evidence type="ECO:0000256" key="1">
    <source>
        <dbReference type="SAM" id="SignalP"/>
    </source>
</evidence>
<dbReference type="PANTHER" id="PTHR37691:SF1">
    <property type="entry name" value="BLR3518 PROTEIN"/>
    <property type="match status" value="1"/>
</dbReference>
<proteinExistence type="predicted"/>
<feature type="signal peptide" evidence="1">
    <location>
        <begin position="1"/>
        <end position="23"/>
    </location>
</feature>
<keyword evidence="3" id="KW-1185">Reference proteome</keyword>
<organism evidence="2 3">
    <name type="scientific">Thioclava pacifica DSM 10166</name>
    <dbReference type="NCBI Taxonomy" id="1353537"/>
    <lineage>
        <taxon>Bacteria</taxon>
        <taxon>Pseudomonadati</taxon>
        <taxon>Pseudomonadota</taxon>
        <taxon>Alphaproteobacteria</taxon>
        <taxon>Rhodobacterales</taxon>
        <taxon>Paracoccaceae</taxon>
        <taxon>Thioclava</taxon>
    </lineage>
</organism>
<accession>A0A074J905</accession>
<comment type="caution">
    <text evidence="2">The sequence shown here is derived from an EMBL/GenBank/DDBJ whole genome shotgun (WGS) entry which is preliminary data.</text>
</comment>
<dbReference type="eggNOG" id="COG1416">
    <property type="taxonomic scope" value="Bacteria"/>
</dbReference>
<dbReference type="PANTHER" id="PTHR37691">
    <property type="entry name" value="BLR3518 PROTEIN"/>
    <property type="match status" value="1"/>
</dbReference>
<keyword evidence="1" id="KW-0732">Signal</keyword>
<evidence type="ECO:0000313" key="3">
    <source>
        <dbReference type="Proteomes" id="UP000027432"/>
    </source>
</evidence>
<dbReference type="SUPFAM" id="SSF75169">
    <property type="entry name" value="DsrEFH-like"/>
    <property type="match status" value="1"/>
</dbReference>
<dbReference type="RefSeq" id="WP_038077372.1">
    <property type="nucleotide sequence ID" value="NZ_AUND01000023.1"/>
</dbReference>
<feature type="chain" id="PRO_5001696108" evidence="1">
    <location>
        <begin position="24"/>
        <end position="144"/>
    </location>
</feature>
<gene>
    <name evidence="2" type="ORF">TP2_08775</name>
</gene>
<dbReference type="InterPro" id="IPR003787">
    <property type="entry name" value="Sulphur_relay_DsrE/F-like"/>
</dbReference>
<dbReference type="InterPro" id="IPR027396">
    <property type="entry name" value="DsrEFH-like"/>
</dbReference>
<dbReference type="Proteomes" id="UP000027432">
    <property type="component" value="Unassembled WGS sequence"/>
</dbReference>
<reference evidence="2 3" key="1">
    <citation type="submission" date="2013-07" db="EMBL/GenBank/DDBJ databases">
        <title>Thioclava pacifica DSM 10166 Genome Sequencing.</title>
        <authorList>
            <person name="Lai Q."/>
            <person name="Shao Z."/>
        </authorList>
    </citation>
    <scope>NUCLEOTIDE SEQUENCE [LARGE SCALE GENOMIC DNA]</scope>
    <source>
        <strain evidence="2 3">DSM 10166</strain>
    </source>
</reference>
<evidence type="ECO:0000313" key="2">
    <source>
        <dbReference type="EMBL" id="KEO53024.1"/>
    </source>
</evidence>
<name>A0A074J905_9RHOB</name>
<dbReference type="Gene3D" id="3.40.1260.10">
    <property type="entry name" value="DsrEFH-like"/>
    <property type="match status" value="1"/>
</dbReference>